<organism evidence="2 3">
    <name type="scientific">Spodoptera exigua</name>
    <name type="common">Beet armyworm</name>
    <name type="synonym">Noctua fulgens</name>
    <dbReference type="NCBI Taxonomy" id="7107"/>
    <lineage>
        <taxon>Eukaryota</taxon>
        <taxon>Metazoa</taxon>
        <taxon>Ecdysozoa</taxon>
        <taxon>Arthropoda</taxon>
        <taxon>Hexapoda</taxon>
        <taxon>Insecta</taxon>
        <taxon>Pterygota</taxon>
        <taxon>Neoptera</taxon>
        <taxon>Endopterygota</taxon>
        <taxon>Lepidoptera</taxon>
        <taxon>Glossata</taxon>
        <taxon>Ditrysia</taxon>
        <taxon>Noctuoidea</taxon>
        <taxon>Noctuidae</taxon>
        <taxon>Amphipyrinae</taxon>
        <taxon>Spodoptera</taxon>
    </lineage>
</organism>
<comment type="caution">
    <text evidence="2">The sequence shown here is derived from an EMBL/GenBank/DDBJ whole genome shotgun (WGS) entry which is preliminary data.</text>
</comment>
<gene>
    <name evidence="2" type="ORF">HF086_012013</name>
</gene>
<accession>A0A922SH19</accession>
<evidence type="ECO:0000313" key="2">
    <source>
        <dbReference type="EMBL" id="KAH9637400.1"/>
    </source>
</evidence>
<feature type="region of interest" description="Disordered" evidence="1">
    <location>
        <begin position="1023"/>
        <end position="1045"/>
    </location>
</feature>
<dbReference type="Proteomes" id="UP000814243">
    <property type="component" value="Unassembled WGS sequence"/>
</dbReference>
<feature type="region of interest" description="Disordered" evidence="1">
    <location>
        <begin position="937"/>
        <end position="1009"/>
    </location>
</feature>
<feature type="compositionally biased region" description="Acidic residues" evidence="1">
    <location>
        <begin position="1313"/>
        <end position="1326"/>
    </location>
</feature>
<feature type="region of interest" description="Disordered" evidence="1">
    <location>
        <begin position="57"/>
        <end position="81"/>
    </location>
</feature>
<sequence length="1345" mass="148820">MVPVVYITRLDDLKIFRMSPFDKIRNKNIIDAVTMKNLPIKKEKISEKETEDVIENNPIKPADDDIENMSTDEDSNDSVVPENMRVKPTSYLLQKPRCRSYNPIQLCKNPDFNTRLKRLTVGFFKSHRNRALIKHCKPLTIDISKAFETKLVKGTLYLKRSEISDVNITTEITDDSEIVQSATVVPSAMIAQSLIDNTKTADILPLIREAEAPPKPIEHERNTRINLPDISEIRRINQRLLIAEISPIQIQNRTFKAPVTLVSNSDPQSPAVSNPTPDVTEVQTVASNYTSCQVVNSLPEPSIRGRAGVLRGRGRGSFSWRSFVQQKPKPKSVKSYTTITWLSKSNDPNIISKQQECTLLTLDTLNKMLNLLGDKEGPSDTQKKSKFTVESTEKKLDKDLLQDGNKIETGVVCKPRINVKSAVNGPRQYKPRKKRVIVNVTNKTVPVNEERQKRKGLYCCWCRKRLLQMILDKKYVRGHDCPEGNCVCCCRKLLSSYILQDEKIKAAQQNADKNMATIQCAEAASACANITKDIPKDAQNQAGPAVTKVSATDIIMPSVSTVTVDSGGQFDIHLPKESSTLGSEVTVAASSKEPATTPFVENVSVAKNPTIAVPLVNTLVSPMIEAQPVLQPITDVNLKKIGLLKTFINSSGKKPNRSTLTKSNKPFKPPKFLKEKLIFLNSKHISDKPAKSPIYLGKNKVLMTTIKFPWNLKLFEETKKALAPTLKLPAGVSLVCLPDGTISYSIDNNHVKALDLALMPSIIATVQMHMNNALQQHRLQLQQNVQPTVNSSEVIDLVDDEDEDENKTKNVLDINNSRNTNEIENVVLTKTTCTEDNAQEASREEMPIATAEQLVHTDVSPSREVSIEKESKHPDSSFTSGCQLRPLSIDDANSKKSELKLPEDQSKPCHANLPESIEATLESEQSLGNENKAEQEVLVAQAPSSSSQADSVTDTQEMPKVPGQPNQTEANASQESKPPEVQSQPDQLIEKPPSENIADSDQNTQQPKKTKNILSDLMEMSGIFDDDVIPPPPVTLPTPAQQVQASQSLLSQLGASPQPVGTSKLQGTLLGPIPNLISCQPLIKTPLGDLSPVTSLYELKYACANKGIFFKLDCDTGYLVPINVCLKAPVKQQKVKVIAERTVIDLTEEGKSNQSEPNLSPEKGLVSDTEGSNSHVKPVSLLKVAVPSILRRLNTNNKSKEKINKGIKAAGDKVIKKKRKQQLQQYDLSDDNEDNIAQSSSKKAMKRSKGADTQELSADKLQQDEVTTLYDSSDDEPLSKVAKLKRQEEEESLSKENQMTKIVAEMPTTEQDEKLDDNLDTEENISESDQSHSSDDDRENCILGV</sequence>
<feature type="compositionally biased region" description="Polar residues" evidence="1">
    <location>
        <begin position="964"/>
        <end position="986"/>
    </location>
</feature>
<feature type="region of interest" description="Disordered" evidence="1">
    <location>
        <begin position="1214"/>
        <end position="1345"/>
    </location>
</feature>
<protein>
    <submittedName>
        <fullName evidence="2">Uncharacterized protein</fullName>
    </submittedName>
</protein>
<reference evidence="2" key="1">
    <citation type="journal article" date="2021" name="G3 (Bethesda)">
        <title>Genome and transcriptome analysis of the beet armyworm Spodoptera exigua reveals targets for pest control. .</title>
        <authorList>
            <person name="Simon S."/>
            <person name="Breeschoten T."/>
            <person name="Jansen H.J."/>
            <person name="Dirks R.P."/>
            <person name="Schranz M.E."/>
            <person name="Ros V.I.D."/>
        </authorList>
    </citation>
    <scope>NUCLEOTIDE SEQUENCE</scope>
    <source>
        <strain evidence="2">TB_SE_WUR_2020</strain>
    </source>
</reference>
<feature type="region of interest" description="Disordered" evidence="1">
    <location>
        <begin position="857"/>
        <end position="887"/>
    </location>
</feature>
<name>A0A922SH19_SPOEX</name>
<feature type="compositionally biased region" description="Basic and acidic residues" evidence="1">
    <location>
        <begin position="1249"/>
        <end position="1263"/>
    </location>
</feature>
<evidence type="ECO:0000256" key="1">
    <source>
        <dbReference type="SAM" id="MobiDB-lite"/>
    </source>
</evidence>
<dbReference type="EMBL" id="JACEFF010000447">
    <property type="protein sequence ID" value="KAH9637400.1"/>
    <property type="molecule type" value="Genomic_DNA"/>
</dbReference>
<feature type="compositionally biased region" description="Basic and acidic residues" evidence="1">
    <location>
        <begin position="1285"/>
        <end position="1294"/>
    </location>
</feature>
<feature type="region of interest" description="Disordered" evidence="1">
    <location>
        <begin position="1148"/>
        <end position="1174"/>
    </location>
</feature>
<evidence type="ECO:0000313" key="3">
    <source>
        <dbReference type="Proteomes" id="UP000814243"/>
    </source>
</evidence>
<proteinExistence type="predicted"/>
<feature type="compositionally biased region" description="Polar residues" evidence="1">
    <location>
        <begin position="997"/>
        <end position="1007"/>
    </location>
</feature>
<feature type="compositionally biased region" description="Acidic residues" evidence="1">
    <location>
        <begin position="64"/>
        <end position="76"/>
    </location>
</feature>
<feature type="compositionally biased region" description="Low complexity" evidence="1">
    <location>
        <begin position="939"/>
        <end position="956"/>
    </location>
</feature>
<feature type="compositionally biased region" description="Basic and acidic residues" evidence="1">
    <location>
        <begin position="865"/>
        <end position="875"/>
    </location>
</feature>